<evidence type="ECO:0000313" key="1">
    <source>
        <dbReference type="EMBL" id="CAG6749436.1"/>
    </source>
</evidence>
<dbReference type="EMBL" id="HBUF01523321">
    <property type="protein sequence ID" value="CAG6749436.1"/>
    <property type="molecule type" value="Transcribed_RNA"/>
</dbReference>
<organism evidence="1">
    <name type="scientific">Cacopsylla melanoneura</name>
    <dbReference type="NCBI Taxonomy" id="428564"/>
    <lineage>
        <taxon>Eukaryota</taxon>
        <taxon>Metazoa</taxon>
        <taxon>Ecdysozoa</taxon>
        <taxon>Arthropoda</taxon>
        <taxon>Hexapoda</taxon>
        <taxon>Insecta</taxon>
        <taxon>Pterygota</taxon>
        <taxon>Neoptera</taxon>
        <taxon>Paraneoptera</taxon>
        <taxon>Hemiptera</taxon>
        <taxon>Sternorrhyncha</taxon>
        <taxon>Psylloidea</taxon>
        <taxon>Psyllidae</taxon>
        <taxon>Psyllinae</taxon>
        <taxon>Cacopsylla</taxon>
    </lineage>
</organism>
<reference evidence="1" key="1">
    <citation type="submission" date="2021-05" db="EMBL/GenBank/DDBJ databases">
        <authorList>
            <person name="Alioto T."/>
            <person name="Alioto T."/>
            <person name="Gomez Garrido J."/>
        </authorList>
    </citation>
    <scope>NUCLEOTIDE SEQUENCE</scope>
</reference>
<name>A0A8D8ZP48_9HEMI</name>
<protein>
    <submittedName>
        <fullName evidence="1">Uncharacterized protein</fullName>
    </submittedName>
</protein>
<accession>A0A8D8ZP48</accession>
<proteinExistence type="predicted"/>
<dbReference type="AlphaFoldDB" id="A0A8D8ZP48"/>
<sequence>MHYIVIVVINYCLVQLLHVIDEFNAFLVFFQRLNVVIFFESWMSFDDNILMVVQFRFVDFEFVLKTKKHFIELIIHKKKQCLISILHVNLILFLILNIRSKCFI</sequence>